<accession>A0A0L7KXJ6</accession>
<dbReference type="AlphaFoldDB" id="A0A0L7KXJ6"/>
<protein>
    <submittedName>
        <fullName evidence="2">Uncharacterized protein</fullName>
    </submittedName>
</protein>
<dbReference type="Proteomes" id="UP000037510">
    <property type="component" value="Unassembled WGS sequence"/>
</dbReference>
<dbReference type="PANTHER" id="PTHR47331">
    <property type="entry name" value="PHD-TYPE DOMAIN-CONTAINING PROTEIN"/>
    <property type="match status" value="1"/>
</dbReference>
<dbReference type="STRING" id="104452.A0A0L7KXJ6"/>
<comment type="caution">
    <text evidence="2">The sequence shown here is derived from an EMBL/GenBank/DDBJ whole genome shotgun (WGS) entry which is preliminary data.</text>
</comment>
<name>A0A0L7KXJ6_OPEBR</name>
<evidence type="ECO:0000313" key="2">
    <source>
        <dbReference type="EMBL" id="KOB67988.1"/>
    </source>
</evidence>
<proteinExistence type="predicted"/>
<dbReference type="PANTHER" id="PTHR47331:SF1">
    <property type="entry name" value="GAG-LIKE PROTEIN"/>
    <property type="match status" value="1"/>
</dbReference>
<organism evidence="2 3">
    <name type="scientific">Operophtera brumata</name>
    <name type="common">Winter moth</name>
    <name type="synonym">Phalaena brumata</name>
    <dbReference type="NCBI Taxonomy" id="104452"/>
    <lineage>
        <taxon>Eukaryota</taxon>
        <taxon>Metazoa</taxon>
        <taxon>Ecdysozoa</taxon>
        <taxon>Arthropoda</taxon>
        <taxon>Hexapoda</taxon>
        <taxon>Insecta</taxon>
        <taxon>Pterygota</taxon>
        <taxon>Neoptera</taxon>
        <taxon>Endopterygota</taxon>
        <taxon>Lepidoptera</taxon>
        <taxon>Glossata</taxon>
        <taxon>Ditrysia</taxon>
        <taxon>Geometroidea</taxon>
        <taxon>Geometridae</taxon>
        <taxon>Larentiinae</taxon>
        <taxon>Operophtera</taxon>
    </lineage>
</organism>
<feature type="region of interest" description="Disordered" evidence="1">
    <location>
        <begin position="58"/>
        <end position="82"/>
    </location>
</feature>
<reference evidence="2 3" key="1">
    <citation type="journal article" date="2015" name="Genome Biol. Evol.">
        <title>The genome of winter moth (Operophtera brumata) provides a genomic perspective on sexual dimorphism and phenology.</title>
        <authorList>
            <person name="Derks M.F."/>
            <person name="Smit S."/>
            <person name="Salis L."/>
            <person name="Schijlen E."/>
            <person name="Bossers A."/>
            <person name="Mateman C."/>
            <person name="Pijl A.S."/>
            <person name="de Ridder D."/>
            <person name="Groenen M.A."/>
            <person name="Visser M.E."/>
            <person name="Megens H.J."/>
        </authorList>
    </citation>
    <scope>NUCLEOTIDE SEQUENCE [LARGE SCALE GENOMIC DNA]</scope>
    <source>
        <strain evidence="2">WM2013NL</strain>
        <tissue evidence="2">Head and thorax</tissue>
    </source>
</reference>
<sequence length="269" mass="32237">MGVDTTTWDPLLVHLLAQKLDNESFEDYMKSIRKPRELPILQEFLDFLERKFTALEASQRKPERANQRMSTTTQPQPINQNQRSFIQPSNHHAEEENSNIYKSFHVLRHFNCAMCNADHELWRCPRFRHMKAEQKLKNINQLNYCKNCLINHENKECFSTKRCGKCLSRHNTLLHEAFMKQSPKLKTNPLYYCNIALHNPRRMSEKSIGINQKPRYHQPKTNTSNQEKKIDRYNQNHELWWRGPLSRPTTFENQQKPNQYRNNNILFKL</sequence>
<keyword evidence="3" id="KW-1185">Reference proteome</keyword>
<feature type="compositionally biased region" description="Low complexity" evidence="1">
    <location>
        <begin position="71"/>
        <end position="82"/>
    </location>
</feature>
<dbReference type="EMBL" id="JTDY01004582">
    <property type="protein sequence ID" value="KOB67988.1"/>
    <property type="molecule type" value="Genomic_DNA"/>
</dbReference>
<gene>
    <name evidence="2" type="ORF">OBRU01_18975</name>
</gene>
<evidence type="ECO:0000313" key="3">
    <source>
        <dbReference type="Proteomes" id="UP000037510"/>
    </source>
</evidence>
<evidence type="ECO:0000256" key="1">
    <source>
        <dbReference type="SAM" id="MobiDB-lite"/>
    </source>
</evidence>